<protein>
    <recommendedName>
        <fullName evidence="3">Aminotransferase-like plant mobile domain-containing protein</fullName>
    </recommendedName>
</protein>
<gene>
    <name evidence="1" type="ORF">IWX46DRAFT_637311</name>
</gene>
<evidence type="ECO:0000313" key="2">
    <source>
        <dbReference type="Proteomes" id="UP001365128"/>
    </source>
</evidence>
<proteinExistence type="predicted"/>
<keyword evidence="2" id="KW-1185">Reference proteome</keyword>
<accession>A0ABR1MQA1</accession>
<sequence length="283" mass="33400">MALSTSNPTYQYTYRRCCDKRNRQPDDFNAHMLDISPQFGRDIKYSSAPMRMDISNSSHCLFHQKAIEFWCLNVGGPPHGDRILLPTPLYWINRIDLRDFKLPDSAFHIFHQWTLDFRLPIFKPRQNRWIPEALSFEMNDEVSAFEAYFLGWRLGAVVFTNQLMNAIAKMYDENQALHPPFCVLRRAFTLLNIRNPMCKFLIHAWSSKEWPARYLEHATGGTPWTKIPKGFERNLSERLQTIEDLMAPDTFTANICQYHTHFSKGSDLRESWVRYLNDLERRA</sequence>
<name>A0ABR1MQA1_9PEZI</name>
<dbReference type="Proteomes" id="UP001365128">
    <property type="component" value="Unassembled WGS sequence"/>
</dbReference>
<evidence type="ECO:0000313" key="1">
    <source>
        <dbReference type="EMBL" id="KAK7555855.1"/>
    </source>
</evidence>
<organism evidence="1 2">
    <name type="scientific">Phyllosticta citricarpa</name>
    <dbReference type="NCBI Taxonomy" id="55181"/>
    <lineage>
        <taxon>Eukaryota</taxon>
        <taxon>Fungi</taxon>
        <taxon>Dikarya</taxon>
        <taxon>Ascomycota</taxon>
        <taxon>Pezizomycotina</taxon>
        <taxon>Dothideomycetes</taxon>
        <taxon>Dothideomycetes incertae sedis</taxon>
        <taxon>Botryosphaeriales</taxon>
        <taxon>Phyllostictaceae</taxon>
        <taxon>Phyllosticta</taxon>
    </lineage>
</organism>
<dbReference type="EMBL" id="JBBPDW010000002">
    <property type="protein sequence ID" value="KAK7555855.1"/>
    <property type="molecule type" value="Genomic_DNA"/>
</dbReference>
<comment type="caution">
    <text evidence="1">The sequence shown here is derived from an EMBL/GenBank/DDBJ whole genome shotgun (WGS) entry which is preliminary data.</text>
</comment>
<evidence type="ECO:0008006" key="3">
    <source>
        <dbReference type="Google" id="ProtNLM"/>
    </source>
</evidence>
<reference evidence="1 2" key="1">
    <citation type="submission" date="2024-04" db="EMBL/GenBank/DDBJ databases">
        <title>Phyllosticta paracitricarpa is synonymous to the EU quarantine fungus P. citricarpa based on phylogenomic analyses.</title>
        <authorList>
            <consortium name="Lawrence Berkeley National Laboratory"/>
            <person name="Van Ingen-Buijs V.A."/>
            <person name="Van Westerhoven A.C."/>
            <person name="Haridas S."/>
            <person name="Skiadas P."/>
            <person name="Martin F."/>
            <person name="Groenewald J.Z."/>
            <person name="Crous P.W."/>
            <person name="Seidl M.F."/>
        </authorList>
    </citation>
    <scope>NUCLEOTIDE SEQUENCE [LARGE SCALE GENOMIC DNA]</scope>
    <source>
        <strain evidence="1 2">CBS 122670</strain>
    </source>
</reference>